<dbReference type="InterPro" id="IPR037883">
    <property type="entry name" value="Knr4/Smi1-like_sf"/>
</dbReference>
<accession>A0A0X3ALJ4</accession>
<dbReference type="RefSeq" id="WP_055424489.1">
    <property type="nucleotide sequence ID" value="NZ_FCOR01000001.1"/>
</dbReference>
<dbReference type="AlphaFoldDB" id="A0A0X3ALJ4"/>
<gene>
    <name evidence="1" type="ORF">Ga0061079_10162</name>
</gene>
<dbReference type="OrthoDB" id="515110at2"/>
<sequence>MNTINSLAERLLGRALTKNDGVRPSELDKVELKLGFILPKILRDLYLLAGKNTMLMESFNRFALPSQLQRDENKIVFLEENQSICYWGFEINLENHNPKVYQLLNENEWYEEQIPLIEFLTVMLYYQCAQGGYEYFGISTISDEDLEILTHTEWEDVVRYSGLQMYWKPDCLLWYTYDNENNRINDIYFSARTEEVFRAHIQKYELEVL</sequence>
<proteinExistence type="predicted"/>
<protein>
    <recommendedName>
        <fullName evidence="3">SMI1 / KNR4 family (SUKH-1)</fullName>
    </recommendedName>
</protein>
<dbReference type="SUPFAM" id="SSF160631">
    <property type="entry name" value="SMI1/KNR4-like"/>
    <property type="match status" value="1"/>
</dbReference>
<dbReference type="STRING" id="1586267.GCA_001418685_00061"/>
<organism evidence="1 2">
    <name type="scientific">Apibacter mensalis</name>
    <dbReference type="NCBI Taxonomy" id="1586267"/>
    <lineage>
        <taxon>Bacteria</taxon>
        <taxon>Pseudomonadati</taxon>
        <taxon>Bacteroidota</taxon>
        <taxon>Flavobacteriia</taxon>
        <taxon>Flavobacteriales</taxon>
        <taxon>Weeksellaceae</taxon>
        <taxon>Apibacter</taxon>
    </lineage>
</organism>
<evidence type="ECO:0000313" key="1">
    <source>
        <dbReference type="EMBL" id="CVK15250.1"/>
    </source>
</evidence>
<evidence type="ECO:0000313" key="2">
    <source>
        <dbReference type="Proteomes" id="UP000182761"/>
    </source>
</evidence>
<evidence type="ECO:0008006" key="3">
    <source>
        <dbReference type="Google" id="ProtNLM"/>
    </source>
</evidence>
<reference evidence="1 2" key="1">
    <citation type="submission" date="2016-01" db="EMBL/GenBank/DDBJ databases">
        <authorList>
            <person name="McClelland M."/>
            <person name="Jain A."/>
            <person name="Saraogi P."/>
            <person name="Mendelson R."/>
            <person name="Westerman R."/>
            <person name="SanMiguel P."/>
            <person name="Csonka L."/>
        </authorList>
    </citation>
    <scope>NUCLEOTIDE SEQUENCE [LARGE SCALE GENOMIC DNA]</scope>
    <source>
        <strain evidence="1 2">R-53146</strain>
    </source>
</reference>
<dbReference type="EMBL" id="FCOR01000001">
    <property type="protein sequence ID" value="CVK15250.1"/>
    <property type="molecule type" value="Genomic_DNA"/>
</dbReference>
<name>A0A0X3ALJ4_9FLAO</name>
<keyword evidence="2" id="KW-1185">Reference proteome</keyword>
<dbReference type="Proteomes" id="UP000182761">
    <property type="component" value="Unassembled WGS sequence"/>
</dbReference>